<keyword evidence="2" id="KW-0238">DNA-binding</keyword>
<dbReference type="InterPro" id="IPR018062">
    <property type="entry name" value="HTH_AraC-typ_CS"/>
</dbReference>
<dbReference type="SMART" id="SM00342">
    <property type="entry name" value="HTH_ARAC"/>
    <property type="match status" value="1"/>
</dbReference>
<proteinExistence type="predicted"/>
<feature type="domain" description="HTH araC/xylS-type" evidence="4">
    <location>
        <begin position="211"/>
        <end position="309"/>
    </location>
</feature>
<keyword evidence="6" id="KW-1185">Reference proteome</keyword>
<gene>
    <name evidence="5" type="ORF">ACFO4E_10240</name>
</gene>
<evidence type="ECO:0000259" key="4">
    <source>
        <dbReference type="PROSITE" id="PS01124"/>
    </source>
</evidence>
<dbReference type="InterPro" id="IPR050204">
    <property type="entry name" value="AraC_XylS_family_regulators"/>
</dbReference>
<dbReference type="PROSITE" id="PS00041">
    <property type="entry name" value="HTH_ARAC_FAMILY_1"/>
    <property type="match status" value="1"/>
</dbReference>
<dbReference type="Pfam" id="PF12833">
    <property type="entry name" value="HTH_18"/>
    <property type="match status" value="1"/>
</dbReference>
<dbReference type="PANTHER" id="PTHR46796">
    <property type="entry name" value="HTH-TYPE TRANSCRIPTIONAL ACTIVATOR RHAS-RELATED"/>
    <property type="match status" value="1"/>
</dbReference>
<dbReference type="Pfam" id="PF12852">
    <property type="entry name" value="Cupin_6"/>
    <property type="match status" value="1"/>
</dbReference>
<comment type="caution">
    <text evidence="5">The sequence shown here is derived from an EMBL/GenBank/DDBJ whole genome shotgun (WGS) entry which is preliminary data.</text>
</comment>
<evidence type="ECO:0000256" key="2">
    <source>
        <dbReference type="ARBA" id="ARBA00023125"/>
    </source>
</evidence>
<evidence type="ECO:0000256" key="3">
    <source>
        <dbReference type="ARBA" id="ARBA00023163"/>
    </source>
</evidence>
<dbReference type="EMBL" id="JBHSFQ010000007">
    <property type="protein sequence ID" value="MFC4562234.1"/>
    <property type="molecule type" value="Genomic_DNA"/>
</dbReference>
<dbReference type="Gene3D" id="1.10.10.60">
    <property type="entry name" value="Homeodomain-like"/>
    <property type="match status" value="1"/>
</dbReference>
<organism evidence="5 6">
    <name type="scientific">Nocardiopsis mangrovi</name>
    <dbReference type="NCBI Taxonomy" id="1179818"/>
    <lineage>
        <taxon>Bacteria</taxon>
        <taxon>Bacillati</taxon>
        <taxon>Actinomycetota</taxon>
        <taxon>Actinomycetes</taxon>
        <taxon>Streptosporangiales</taxon>
        <taxon>Nocardiopsidaceae</taxon>
        <taxon>Nocardiopsis</taxon>
    </lineage>
</organism>
<sequence length="320" mass="33878">MDALASLLEGPRAHGAFLLRAVLAPPFHIRVHDGAPLTLIAMLTGGARIATADTDAPRPMRPGDIALMRGPTPYTVADTPATPLQVVINPGQRCTAPDGTPVSMDLGTRTWGNHPDGSTTMLIGTYQMHGEVTRHLLGALPGLAHLPAAAAGTPLVALLDEEIARDEPGQEVVLDRLLDLTLIAALRAWFTRGADHAAPAWYRAHGDPVVGGALRLLHAHPERPWTVARLADAAGVSRASLARRFTDAVGRPPMAYLTAWRLALAADLLREPGATLDAVARRVGYGGPFALSTAFKRERGISPQQYRARVQADAPADAPS</sequence>
<evidence type="ECO:0000313" key="6">
    <source>
        <dbReference type="Proteomes" id="UP001595923"/>
    </source>
</evidence>
<reference evidence="6" key="1">
    <citation type="journal article" date="2019" name="Int. J. Syst. Evol. Microbiol.">
        <title>The Global Catalogue of Microorganisms (GCM) 10K type strain sequencing project: providing services to taxonomists for standard genome sequencing and annotation.</title>
        <authorList>
            <consortium name="The Broad Institute Genomics Platform"/>
            <consortium name="The Broad Institute Genome Sequencing Center for Infectious Disease"/>
            <person name="Wu L."/>
            <person name="Ma J."/>
        </authorList>
    </citation>
    <scope>NUCLEOTIDE SEQUENCE [LARGE SCALE GENOMIC DNA]</scope>
    <source>
        <strain evidence="6">XZYJ18</strain>
    </source>
</reference>
<evidence type="ECO:0000313" key="5">
    <source>
        <dbReference type="EMBL" id="MFC4562234.1"/>
    </source>
</evidence>
<dbReference type="Proteomes" id="UP001595923">
    <property type="component" value="Unassembled WGS sequence"/>
</dbReference>
<dbReference type="RefSeq" id="WP_378573267.1">
    <property type="nucleotide sequence ID" value="NZ_JBHSFQ010000007.1"/>
</dbReference>
<dbReference type="InterPro" id="IPR018060">
    <property type="entry name" value="HTH_AraC"/>
</dbReference>
<protein>
    <submittedName>
        <fullName evidence="5">Cupin domain-containing protein</fullName>
    </submittedName>
</protein>
<keyword evidence="1" id="KW-0805">Transcription regulation</keyword>
<keyword evidence="3" id="KW-0804">Transcription</keyword>
<accession>A0ABV9DWI1</accession>
<dbReference type="InterPro" id="IPR009057">
    <property type="entry name" value="Homeodomain-like_sf"/>
</dbReference>
<dbReference type="SUPFAM" id="SSF46689">
    <property type="entry name" value="Homeodomain-like"/>
    <property type="match status" value="2"/>
</dbReference>
<dbReference type="PROSITE" id="PS01124">
    <property type="entry name" value="HTH_ARAC_FAMILY_2"/>
    <property type="match status" value="1"/>
</dbReference>
<dbReference type="PANTHER" id="PTHR46796:SF13">
    <property type="entry name" value="HTH-TYPE TRANSCRIPTIONAL ACTIVATOR RHAS"/>
    <property type="match status" value="1"/>
</dbReference>
<name>A0ABV9DWI1_9ACTN</name>
<dbReference type="InterPro" id="IPR032783">
    <property type="entry name" value="AraC_lig"/>
</dbReference>
<evidence type="ECO:0000256" key="1">
    <source>
        <dbReference type="ARBA" id="ARBA00023015"/>
    </source>
</evidence>